<dbReference type="EMBL" id="JANJQO010000954">
    <property type="protein sequence ID" value="KAJ2973568.1"/>
    <property type="molecule type" value="Genomic_DNA"/>
</dbReference>
<sequence length="201" mass="22697">MYPATAPNMPAHLQCLTLKAHHAKTDGSYTHIYWAFADIDPKTWKPVIDDKKGQWSGFKNLKGVKRIVSFGGWALSTEPESYDIIRQAILNNRDTFAENLAKLAEDEGPDGIDIDWEYPGAPDILVDVKPIGQKGDGVGYLKFFMALKMKLGSKLAFPIDRIAKIIDYIVYMTYDLHGQWDYGNPNAYDMCDSVIMDHAYN</sequence>
<comment type="caution">
    <text evidence="1">The sequence shown here is derived from an EMBL/GenBank/DDBJ whole genome shotgun (WGS) entry which is preliminary data.</text>
</comment>
<protein>
    <submittedName>
        <fullName evidence="1">Uncharacterized protein</fullName>
    </submittedName>
</protein>
<accession>A0ACC1N485</accession>
<evidence type="ECO:0000313" key="1">
    <source>
        <dbReference type="EMBL" id="KAJ2973568.1"/>
    </source>
</evidence>
<dbReference type="Proteomes" id="UP001143910">
    <property type="component" value="Unassembled WGS sequence"/>
</dbReference>
<reference evidence="1" key="1">
    <citation type="submission" date="2022-08" db="EMBL/GenBank/DDBJ databases">
        <title>Genome Sequence of Lecanicillium fungicola.</title>
        <authorList>
            <person name="Buettner E."/>
        </authorList>
    </citation>
    <scope>NUCLEOTIDE SEQUENCE</scope>
    <source>
        <strain evidence="1">Babe33</strain>
    </source>
</reference>
<name>A0ACC1N485_9HYPO</name>
<gene>
    <name evidence="1" type="ORF">NQ176_g6531</name>
</gene>
<evidence type="ECO:0000313" key="2">
    <source>
        <dbReference type="Proteomes" id="UP001143910"/>
    </source>
</evidence>
<organism evidence="1 2">
    <name type="scientific">Zarea fungicola</name>
    <dbReference type="NCBI Taxonomy" id="93591"/>
    <lineage>
        <taxon>Eukaryota</taxon>
        <taxon>Fungi</taxon>
        <taxon>Dikarya</taxon>
        <taxon>Ascomycota</taxon>
        <taxon>Pezizomycotina</taxon>
        <taxon>Sordariomycetes</taxon>
        <taxon>Hypocreomycetidae</taxon>
        <taxon>Hypocreales</taxon>
        <taxon>Cordycipitaceae</taxon>
        <taxon>Zarea</taxon>
    </lineage>
</organism>
<proteinExistence type="predicted"/>
<keyword evidence="2" id="KW-1185">Reference proteome</keyword>